<feature type="domain" description="Gene product 88" evidence="2">
    <location>
        <begin position="26"/>
        <end position="115"/>
    </location>
</feature>
<organism evidence="3 4">
    <name type="scientific">Allokutzneria albata</name>
    <name type="common">Kibdelosporangium albatum</name>
    <dbReference type="NCBI Taxonomy" id="211114"/>
    <lineage>
        <taxon>Bacteria</taxon>
        <taxon>Bacillati</taxon>
        <taxon>Actinomycetota</taxon>
        <taxon>Actinomycetes</taxon>
        <taxon>Pseudonocardiales</taxon>
        <taxon>Pseudonocardiaceae</taxon>
        <taxon>Allokutzneria</taxon>
    </lineage>
</organism>
<keyword evidence="4" id="KW-1185">Reference proteome</keyword>
<sequence length="263" mass="28865">MIGCRIGPPTAAEGVGQRAAGGFDAQGMPAVLAAHQRNLALVLDDLPLWEAQMHDALAAQRFRRAFVRMHDTGDFFSAVYLDSWQRIMRATPGTRFYCYTKEMECTTTCSENPTAWPMCFRRRSDHHRRMGIAVPIDLDAITGPRRIGIPTNNIPHPARGNGESGTSHSTKTPYRCRRRRSPRSSPPESRPSSAVTGPPGQPRDRRFRRRHNDHATMDPYVHCGLAGASPTDSSRSPHAATPSSRRTAGESCLPGTSPEPAAA</sequence>
<dbReference type="Proteomes" id="UP000183376">
    <property type="component" value="Chromosome I"/>
</dbReference>
<dbReference type="AlphaFoldDB" id="A0A1G9SC98"/>
<feature type="region of interest" description="Disordered" evidence="1">
    <location>
        <begin position="143"/>
        <end position="263"/>
    </location>
</feature>
<dbReference type="EMBL" id="LT629701">
    <property type="protein sequence ID" value="SDM33098.1"/>
    <property type="molecule type" value="Genomic_DNA"/>
</dbReference>
<protein>
    <recommendedName>
        <fullName evidence="2">Gene product 88 domain-containing protein</fullName>
    </recommendedName>
</protein>
<evidence type="ECO:0000259" key="2">
    <source>
        <dbReference type="Pfam" id="PF17338"/>
    </source>
</evidence>
<dbReference type="InterPro" id="IPR020290">
    <property type="entry name" value="Gp88"/>
</dbReference>
<feature type="compositionally biased region" description="Polar residues" evidence="1">
    <location>
        <begin position="230"/>
        <end position="246"/>
    </location>
</feature>
<name>A0A1G9SC98_ALLAB</name>
<proteinExistence type="predicted"/>
<evidence type="ECO:0000313" key="3">
    <source>
        <dbReference type="EMBL" id="SDM33098.1"/>
    </source>
</evidence>
<evidence type="ECO:0000256" key="1">
    <source>
        <dbReference type="SAM" id="MobiDB-lite"/>
    </source>
</evidence>
<accession>A0A1G9SC98</accession>
<evidence type="ECO:0000313" key="4">
    <source>
        <dbReference type="Proteomes" id="UP000183376"/>
    </source>
</evidence>
<dbReference type="Pfam" id="PF17338">
    <property type="entry name" value="GP88"/>
    <property type="match status" value="1"/>
</dbReference>
<reference evidence="3 4" key="1">
    <citation type="submission" date="2016-10" db="EMBL/GenBank/DDBJ databases">
        <authorList>
            <person name="de Groot N.N."/>
        </authorList>
    </citation>
    <scope>NUCLEOTIDE SEQUENCE [LARGE SCALE GENOMIC DNA]</scope>
    <source>
        <strain evidence="3 4">DSM 44149</strain>
    </source>
</reference>
<gene>
    <name evidence="3" type="ORF">SAMN04489726_1064</name>
</gene>
<dbReference type="STRING" id="211114.SAMN04489726_1064"/>